<dbReference type="EMBL" id="ABXW01000045">
    <property type="protein sequence ID" value="EEB46225.1"/>
    <property type="molecule type" value="Genomic_DNA"/>
</dbReference>
<dbReference type="AlphaFoldDB" id="B6XEA4"/>
<accession>B6XEA4</accession>
<name>B6XEA4_9GAMM</name>
<keyword evidence="1" id="KW-0812">Transmembrane</keyword>
<proteinExistence type="predicted"/>
<gene>
    <name evidence="2" type="ORF">PROVALCAL_01682</name>
</gene>
<dbReference type="Proteomes" id="UP000003729">
    <property type="component" value="Unassembled WGS sequence"/>
</dbReference>
<evidence type="ECO:0000256" key="1">
    <source>
        <dbReference type="SAM" id="Phobius"/>
    </source>
</evidence>
<sequence>MSYSERGLFGIIFDSHLLATLFPSLINIKWILRHFTRLRTS</sequence>
<protein>
    <submittedName>
        <fullName evidence="2">Uncharacterized protein</fullName>
    </submittedName>
</protein>
<evidence type="ECO:0000313" key="3">
    <source>
        <dbReference type="Proteomes" id="UP000003729"/>
    </source>
</evidence>
<keyword evidence="1" id="KW-0472">Membrane</keyword>
<reference evidence="2 3" key="1">
    <citation type="submission" date="2008-10" db="EMBL/GenBank/DDBJ databases">
        <title>Draft genome sequence of Providencia alcalifaciens (DSM 30120).</title>
        <authorList>
            <person name="Sudarsanam P."/>
            <person name="Ley R."/>
            <person name="Guruge J."/>
            <person name="Turnbaugh P.J."/>
            <person name="Mahowald M."/>
            <person name="Liep D."/>
            <person name="Gordon J."/>
        </authorList>
    </citation>
    <scope>NUCLEOTIDE SEQUENCE [LARGE SCALE GENOMIC DNA]</scope>
    <source>
        <strain evidence="2 3">DSM 30120</strain>
    </source>
</reference>
<feature type="transmembrane region" description="Helical" evidence="1">
    <location>
        <begin position="6"/>
        <end position="32"/>
    </location>
</feature>
<comment type="caution">
    <text evidence="2">The sequence shown here is derived from an EMBL/GenBank/DDBJ whole genome shotgun (WGS) entry which is preliminary data.</text>
</comment>
<reference evidence="2 3" key="2">
    <citation type="submission" date="2008-10" db="EMBL/GenBank/DDBJ databases">
        <authorList>
            <person name="Fulton L."/>
            <person name="Clifton S."/>
            <person name="Fulton B."/>
            <person name="Xu J."/>
            <person name="Minx P."/>
            <person name="Pepin K.H."/>
            <person name="Johnson M."/>
            <person name="Bhonagiri V."/>
            <person name="Nash W.E."/>
            <person name="Mardis E.R."/>
            <person name="Wilson R.K."/>
        </authorList>
    </citation>
    <scope>NUCLEOTIDE SEQUENCE [LARGE SCALE GENOMIC DNA]</scope>
    <source>
        <strain evidence="2 3">DSM 30120</strain>
    </source>
</reference>
<evidence type="ECO:0000313" key="2">
    <source>
        <dbReference type="EMBL" id="EEB46225.1"/>
    </source>
</evidence>
<organism evidence="2 3">
    <name type="scientific">Providencia alcalifaciens DSM 30120</name>
    <dbReference type="NCBI Taxonomy" id="520999"/>
    <lineage>
        <taxon>Bacteria</taxon>
        <taxon>Pseudomonadati</taxon>
        <taxon>Pseudomonadota</taxon>
        <taxon>Gammaproteobacteria</taxon>
        <taxon>Enterobacterales</taxon>
        <taxon>Morganellaceae</taxon>
        <taxon>Providencia</taxon>
    </lineage>
</organism>
<keyword evidence="1" id="KW-1133">Transmembrane helix</keyword>